<evidence type="ECO:0000259" key="3">
    <source>
        <dbReference type="PROSITE" id="PS50158"/>
    </source>
</evidence>
<name>A0AA88V549_9ASTE</name>
<dbReference type="InterPro" id="IPR001878">
    <property type="entry name" value="Znf_CCHC"/>
</dbReference>
<keyword evidence="1" id="KW-0863">Zinc-finger</keyword>
<dbReference type="InterPro" id="IPR036875">
    <property type="entry name" value="Znf_CCHC_sf"/>
</dbReference>
<proteinExistence type="predicted"/>
<dbReference type="SUPFAM" id="SSF57756">
    <property type="entry name" value="Retrovirus zinc finger-like domains"/>
    <property type="match status" value="1"/>
</dbReference>
<dbReference type="AlphaFoldDB" id="A0AA88V549"/>
<comment type="caution">
    <text evidence="4">The sequence shown here is derived from an EMBL/GenBank/DDBJ whole genome shotgun (WGS) entry which is preliminary data.</text>
</comment>
<dbReference type="PROSITE" id="PS50158">
    <property type="entry name" value="ZF_CCHC"/>
    <property type="match status" value="1"/>
</dbReference>
<feature type="compositionally biased region" description="Basic and acidic residues" evidence="2">
    <location>
        <begin position="102"/>
        <end position="111"/>
    </location>
</feature>
<dbReference type="Gene3D" id="4.10.60.10">
    <property type="entry name" value="Zinc finger, CCHC-type"/>
    <property type="match status" value="1"/>
</dbReference>
<dbReference type="GO" id="GO:0003676">
    <property type="term" value="F:nucleic acid binding"/>
    <property type="evidence" value="ECO:0007669"/>
    <property type="project" value="InterPro"/>
</dbReference>
<feature type="region of interest" description="Disordered" evidence="2">
    <location>
        <begin position="89"/>
        <end position="130"/>
    </location>
</feature>
<feature type="compositionally biased region" description="Polar residues" evidence="2">
    <location>
        <begin position="113"/>
        <end position="130"/>
    </location>
</feature>
<sequence length="130" mass="15392">MRMRMRHLQHLPEETMEDVKKKPISIALKASSSNNEPSDDFDKKDVDMIAKNFKKFLRFIRNGGRRQQNASKEEKICYKCRKSGHMKMDCPIYKKEKKKKRDRDERHRDFGDSFTTSAEHSRPNRNASTG</sequence>
<keyword evidence="5" id="KW-1185">Reference proteome</keyword>
<protein>
    <recommendedName>
        <fullName evidence="3">CCHC-type domain-containing protein</fullName>
    </recommendedName>
</protein>
<organism evidence="4 5">
    <name type="scientific">Escallonia herrerae</name>
    <dbReference type="NCBI Taxonomy" id="1293975"/>
    <lineage>
        <taxon>Eukaryota</taxon>
        <taxon>Viridiplantae</taxon>
        <taxon>Streptophyta</taxon>
        <taxon>Embryophyta</taxon>
        <taxon>Tracheophyta</taxon>
        <taxon>Spermatophyta</taxon>
        <taxon>Magnoliopsida</taxon>
        <taxon>eudicotyledons</taxon>
        <taxon>Gunneridae</taxon>
        <taxon>Pentapetalae</taxon>
        <taxon>asterids</taxon>
        <taxon>campanulids</taxon>
        <taxon>Escalloniales</taxon>
        <taxon>Escalloniaceae</taxon>
        <taxon>Escallonia</taxon>
    </lineage>
</organism>
<gene>
    <name evidence="4" type="ORF">RJ639_020296</name>
</gene>
<evidence type="ECO:0000256" key="1">
    <source>
        <dbReference type="PROSITE-ProRule" id="PRU00047"/>
    </source>
</evidence>
<feature type="domain" description="CCHC-type" evidence="3">
    <location>
        <begin position="77"/>
        <end position="91"/>
    </location>
</feature>
<evidence type="ECO:0000313" key="5">
    <source>
        <dbReference type="Proteomes" id="UP001188597"/>
    </source>
</evidence>
<dbReference type="Pfam" id="PF00098">
    <property type="entry name" value="zf-CCHC"/>
    <property type="match status" value="1"/>
</dbReference>
<dbReference type="Proteomes" id="UP001188597">
    <property type="component" value="Unassembled WGS sequence"/>
</dbReference>
<dbReference type="SMART" id="SM00343">
    <property type="entry name" value="ZnF_C2HC"/>
    <property type="match status" value="1"/>
</dbReference>
<evidence type="ECO:0000256" key="2">
    <source>
        <dbReference type="SAM" id="MobiDB-lite"/>
    </source>
</evidence>
<dbReference type="EMBL" id="JAVXUP010002672">
    <property type="protein sequence ID" value="KAK3002014.1"/>
    <property type="molecule type" value="Genomic_DNA"/>
</dbReference>
<evidence type="ECO:0000313" key="4">
    <source>
        <dbReference type="EMBL" id="KAK3002014.1"/>
    </source>
</evidence>
<accession>A0AA88V549</accession>
<dbReference type="GO" id="GO:0008270">
    <property type="term" value="F:zinc ion binding"/>
    <property type="evidence" value="ECO:0007669"/>
    <property type="project" value="UniProtKB-KW"/>
</dbReference>
<keyword evidence="1" id="KW-0862">Zinc</keyword>
<keyword evidence="1" id="KW-0479">Metal-binding</keyword>
<reference evidence="4" key="1">
    <citation type="submission" date="2022-12" db="EMBL/GenBank/DDBJ databases">
        <title>Draft genome assemblies for two species of Escallonia (Escalloniales).</title>
        <authorList>
            <person name="Chanderbali A."/>
            <person name="Dervinis C."/>
            <person name="Anghel I."/>
            <person name="Soltis D."/>
            <person name="Soltis P."/>
            <person name="Zapata F."/>
        </authorList>
    </citation>
    <scope>NUCLEOTIDE SEQUENCE</scope>
    <source>
        <strain evidence="4">UCBG64.0493</strain>
        <tissue evidence="4">Leaf</tissue>
    </source>
</reference>